<dbReference type="InterPro" id="IPR000719">
    <property type="entry name" value="Prot_kinase_dom"/>
</dbReference>
<protein>
    <recommendedName>
        <fullName evidence="1">Protein kinase domain-containing protein</fullName>
    </recommendedName>
</protein>
<feature type="domain" description="Protein kinase" evidence="1">
    <location>
        <begin position="100"/>
        <end position="467"/>
    </location>
</feature>
<reference evidence="2 3" key="1">
    <citation type="journal article" date="2016" name="Mol. Biol. Evol.">
        <title>Comparative Genomics of Early-Diverging Mushroom-Forming Fungi Provides Insights into the Origins of Lignocellulose Decay Capabilities.</title>
        <authorList>
            <person name="Nagy L.G."/>
            <person name="Riley R."/>
            <person name="Tritt A."/>
            <person name="Adam C."/>
            <person name="Daum C."/>
            <person name="Floudas D."/>
            <person name="Sun H."/>
            <person name="Yadav J.S."/>
            <person name="Pangilinan J."/>
            <person name="Larsson K.H."/>
            <person name="Matsuura K."/>
            <person name="Barry K."/>
            <person name="Labutti K."/>
            <person name="Kuo R."/>
            <person name="Ohm R.A."/>
            <person name="Bhattacharya S.S."/>
            <person name="Shirouzu T."/>
            <person name="Yoshinaga Y."/>
            <person name="Martin F.M."/>
            <person name="Grigoriev I.V."/>
            <person name="Hibbett D.S."/>
        </authorList>
    </citation>
    <scope>NUCLEOTIDE SEQUENCE [LARGE SCALE GENOMIC DNA]</scope>
    <source>
        <strain evidence="2 3">HHB10207 ss-3</strain>
    </source>
</reference>
<dbReference type="InterPro" id="IPR011009">
    <property type="entry name" value="Kinase-like_dom_sf"/>
</dbReference>
<name>A0A166FIK8_9AGAM</name>
<evidence type="ECO:0000313" key="2">
    <source>
        <dbReference type="EMBL" id="KZT40680.1"/>
    </source>
</evidence>
<dbReference type="Proteomes" id="UP000076798">
    <property type="component" value="Unassembled WGS sequence"/>
</dbReference>
<dbReference type="SUPFAM" id="SSF56112">
    <property type="entry name" value="Protein kinase-like (PK-like)"/>
    <property type="match status" value="1"/>
</dbReference>
<organism evidence="2 3">
    <name type="scientific">Sistotremastrum suecicum HHB10207 ss-3</name>
    <dbReference type="NCBI Taxonomy" id="1314776"/>
    <lineage>
        <taxon>Eukaryota</taxon>
        <taxon>Fungi</taxon>
        <taxon>Dikarya</taxon>
        <taxon>Basidiomycota</taxon>
        <taxon>Agaricomycotina</taxon>
        <taxon>Agaricomycetes</taxon>
        <taxon>Sistotremastrales</taxon>
        <taxon>Sistotremastraceae</taxon>
        <taxon>Sistotremastrum</taxon>
    </lineage>
</organism>
<dbReference type="PANTHER" id="PTHR11909">
    <property type="entry name" value="CASEIN KINASE-RELATED"/>
    <property type="match status" value="1"/>
</dbReference>
<dbReference type="InterPro" id="IPR050235">
    <property type="entry name" value="CK1_Ser-Thr_kinase"/>
</dbReference>
<dbReference type="GO" id="GO:0005524">
    <property type="term" value="F:ATP binding"/>
    <property type="evidence" value="ECO:0007669"/>
    <property type="project" value="InterPro"/>
</dbReference>
<proteinExistence type="predicted"/>
<gene>
    <name evidence="2" type="ORF">SISSUDRAFT_1127018</name>
</gene>
<dbReference type="OrthoDB" id="5979581at2759"/>
<dbReference type="AlphaFoldDB" id="A0A166FIK8"/>
<dbReference type="Gene3D" id="1.10.510.10">
    <property type="entry name" value="Transferase(Phosphotransferase) domain 1"/>
    <property type="match status" value="1"/>
</dbReference>
<dbReference type="STRING" id="1314776.A0A166FIK8"/>
<dbReference type="PROSITE" id="PS50011">
    <property type="entry name" value="PROTEIN_KINASE_DOM"/>
    <property type="match status" value="1"/>
</dbReference>
<dbReference type="GO" id="GO:0004672">
    <property type="term" value="F:protein kinase activity"/>
    <property type="evidence" value="ECO:0007669"/>
    <property type="project" value="InterPro"/>
</dbReference>
<keyword evidence="3" id="KW-1185">Reference proteome</keyword>
<dbReference type="EMBL" id="KV428029">
    <property type="protein sequence ID" value="KZT40680.1"/>
    <property type="molecule type" value="Genomic_DNA"/>
</dbReference>
<accession>A0A166FIK8</accession>
<evidence type="ECO:0000313" key="3">
    <source>
        <dbReference type="Proteomes" id="UP000076798"/>
    </source>
</evidence>
<evidence type="ECO:0000259" key="1">
    <source>
        <dbReference type="PROSITE" id="PS50011"/>
    </source>
</evidence>
<sequence length="698" mass="80283">MRSYCSLSEIAASLDERYIHDTSPRIDNVLPIPIILEILSYLEPSITIEQGKHFCSPKHPCSVAFVEMQPFLQLRLVCRGFNIMCYMIWPRHALGQSWAYPTIDRRARARYGGYSLADIIKWNHIDGRYRHFLTLQEYDGYDGCSLAYDTGTPTGCSKDMPVVVLKALMRQKQYESELDAYTSIEQLRTPFDHSVAPMLIHHDRFPTAYQQTVYYFILEYLGPTLKDILTMSYYKRFTAKMTMAVAIQLIRKHQAMHPIHLLHNGAKPANYCLPPNPDTIVGEEENYSRPVCLIDFGFSRSYTPPPEGKDERQRNSGNLAFRSSAIDKGRSLSPREDLEGLAYTLAYLAKGYLPWYGGPLGYYMTDKRAVTTQTIFEGMDSIYAWFFDYVMAMPWGHLPDYEMILQNFAARWFAKGFGPNPGDFPWYIRSQHPDHFPPEAWHAGPNSELRSEALLRRWKTKDWEVFVPGPTQNEYEYEPPLPSPSMYRLPPPTFDEMIFFEPELQPLPLPDAEEFMYFRQGLPPFQIPLPPVTREEWIFFTYEPYQESMITYEQHGRAPTVDGQHLTSDVTHQNTGEGNTLSDTLPIPRTHELDCFSSEVDATDVALPPPHTDEFDWFRGAMDGVDVPLPAASEADSSDRTPGDIDMDYEEFQSFDFGKLCPTSTGNILGVLRAWEVALPRPDFAEYVWFFIEDVFAG</sequence>